<keyword evidence="3" id="KW-0255">Endonuclease</keyword>
<dbReference type="Proteomes" id="UP000603056">
    <property type="component" value="Unassembled WGS sequence"/>
</dbReference>
<dbReference type="Proteomes" id="UP000634805">
    <property type="component" value="Unassembled WGS sequence"/>
</dbReference>
<dbReference type="EMBL" id="CAJHIP010000001">
    <property type="protein sequence ID" value="CAD6490882.1"/>
    <property type="molecule type" value="Genomic_DNA"/>
</dbReference>
<dbReference type="EMBL" id="CAJHIS010000005">
    <property type="protein sequence ID" value="CAD6492457.1"/>
    <property type="molecule type" value="Genomic_DNA"/>
</dbReference>
<sequence length="178" mass="20688">MPEVTDKDIIGFFDESSPQTTSNTQKLWSFGKPVIYKNTSKLRANTFGFYPINGRSVIGFRKRSKKEDIRCFLKRIRKANPKGRIITILDNFSSHKAKIVQECAENPDIVFVYLPTYSPDLNPIEYIRKDAKREISKTFIKNLNVLKRVISKVFFECSKKLSYAKSWINKFAPHIQKS</sequence>
<dbReference type="AlphaFoldDB" id="A0A811TD55"/>
<feature type="domain" description="Tc1-like transposase DDE" evidence="1">
    <location>
        <begin position="12"/>
        <end position="144"/>
    </location>
</feature>
<dbReference type="InterPro" id="IPR036397">
    <property type="entry name" value="RNaseH_sf"/>
</dbReference>
<dbReference type="NCBIfam" id="NF033545">
    <property type="entry name" value="transpos_IS630"/>
    <property type="match status" value="1"/>
</dbReference>
<keyword evidence="3" id="KW-0378">Hydrolase</keyword>
<accession>A0A811TD55</accession>
<reference evidence="3" key="1">
    <citation type="submission" date="2020-10" db="EMBL/GenBank/DDBJ databases">
        <authorList>
            <person name="Hahn C.J."/>
            <person name="Laso-Perez R."/>
            <person name="Vulcano F."/>
            <person name="Vaziourakis K.-M."/>
            <person name="Stokke R."/>
            <person name="Steen I.H."/>
            <person name="Teske A."/>
            <person name="Boetius A."/>
            <person name="Liebeke M."/>
            <person name="Amann R."/>
            <person name="Knittel K."/>
        </authorList>
    </citation>
    <scope>NUCLEOTIDE SEQUENCE</scope>
    <source>
        <strain evidence="3">Gfbio:e3339647-f889-4370-9287-4fb5cb688e4c:AG392D22_GoMArc1</strain>
        <strain evidence="2">Gfbio:e3339647-f889-4370-9287-4fb5cb688e4c:AG394J04_GoMArc1</strain>
    </source>
</reference>
<dbReference type="InterPro" id="IPR047655">
    <property type="entry name" value="Transpos_IS630-like"/>
</dbReference>
<evidence type="ECO:0000313" key="2">
    <source>
        <dbReference type="EMBL" id="CAD6490882.1"/>
    </source>
</evidence>
<protein>
    <submittedName>
        <fullName evidence="3">DDE superfamily endonuclease</fullName>
    </submittedName>
</protein>
<evidence type="ECO:0000313" key="3">
    <source>
        <dbReference type="EMBL" id="CAD6492457.1"/>
    </source>
</evidence>
<dbReference type="GO" id="GO:0004519">
    <property type="term" value="F:endonuclease activity"/>
    <property type="evidence" value="ECO:0007669"/>
    <property type="project" value="UniProtKB-KW"/>
</dbReference>
<name>A0A811TD55_9EURY</name>
<dbReference type="InterPro" id="IPR038717">
    <property type="entry name" value="Tc1-like_DDE_dom"/>
</dbReference>
<dbReference type="Gene3D" id="3.30.420.10">
    <property type="entry name" value="Ribonuclease H-like superfamily/Ribonuclease H"/>
    <property type="match status" value="1"/>
</dbReference>
<evidence type="ECO:0000313" key="4">
    <source>
        <dbReference type="Proteomes" id="UP000634805"/>
    </source>
</evidence>
<proteinExistence type="predicted"/>
<evidence type="ECO:0000259" key="1">
    <source>
        <dbReference type="Pfam" id="PF13358"/>
    </source>
</evidence>
<dbReference type="GO" id="GO:0003676">
    <property type="term" value="F:nucleic acid binding"/>
    <property type="evidence" value="ECO:0007669"/>
    <property type="project" value="InterPro"/>
</dbReference>
<comment type="caution">
    <text evidence="3">The sequence shown here is derived from an EMBL/GenBank/DDBJ whole genome shotgun (WGS) entry which is preliminary data.</text>
</comment>
<organism evidence="3 4">
    <name type="scientific">Candidatus Argoarchaeum ethanivorans</name>
    <dbReference type="NCBI Taxonomy" id="2608793"/>
    <lineage>
        <taxon>Archaea</taxon>
        <taxon>Methanobacteriati</taxon>
        <taxon>Methanobacteriota</taxon>
        <taxon>Stenosarchaea group</taxon>
        <taxon>Methanomicrobia</taxon>
        <taxon>Methanosarcinales</taxon>
        <taxon>Methanosarcinales incertae sedis</taxon>
        <taxon>GOM Arc I cluster</taxon>
        <taxon>Candidatus Argoarchaeum</taxon>
    </lineage>
</organism>
<dbReference type="Pfam" id="PF13358">
    <property type="entry name" value="DDE_3"/>
    <property type="match status" value="1"/>
</dbReference>
<gene>
    <name evidence="3" type="ORF">EMLJLAPB_00286</name>
    <name evidence="2" type="ORF">FFODKBPE_00034</name>
</gene>
<keyword evidence="3" id="KW-0540">Nuclease</keyword>